<protein>
    <recommendedName>
        <fullName evidence="4">DUF998 domain-containing protein</fullName>
    </recommendedName>
</protein>
<name>A0A2P1PPP8_9GAMM</name>
<organism evidence="2 3">
    <name type="scientific">Ahniella affigens</name>
    <dbReference type="NCBI Taxonomy" id="2021234"/>
    <lineage>
        <taxon>Bacteria</taxon>
        <taxon>Pseudomonadati</taxon>
        <taxon>Pseudomonadota</taxon>
        <taxon>Gammaproteobacteria</taxon>
        <taxon>Lysobacterales</taxon>
        <taxon>Rhodanobacteraceae</taxon>
        <taxon>Ahniella</taxon>
    </lineage>
</organism>
<keyword evidence="1" id="KW-1133">Transmembrane helix</keyword>
<reference evidence="2 3" key="2">
    <citation type="submission" date="2018-03" db="EMBL/GenBank/DDBJ databases">
        <authorList>
            <person name="Keele B.F."/>
        </authorList>
    </citation>
    <scope>NUCLEOTIDE SEQUENCE [LARGE SCALE GENOMIC DNA]</scope>
    <source>
        <strain evidence="2 3">D13</strain>
    </source>
</reference>
<gene>
    <name evidence="2" type="ORF">C7S18_06105</name>
</gene>
<keyword evidence="1" id="KW-0812">Transmembrane</keyword>
<keyword evidence="1" id="KW-0472">Membrane</keyword>
<dbReference type="AlphaFoldDB" id="A0A2P1PPP8"/>
<evidence type="ECO:0008006" key="4">
    <source>
        <dbReference type="Google" id="ProtNLM"/>
    </source>
</evidence>
<feature type="transmembrane region" description="Helical" evidence="1">
    <location>
        <begin position="123"/>
        <end position="146"/>
    </location>
</feature>
<dbReference type="Proteomes" id="UP000241074">
    <property type="component" value="Chromosome"/>
</dbReference>
<dbReference type="KEGG" id="xba:C7S18_06105"/>
<proteinExistence type="predicted"/>
<keyword evidence="3" id="KW-1185">Reference proteome</keyword>
<sequence>MSKFLRRLVTPFAIGALLWVGSTTLMGVAVDASFGPYAAERLSPFSNAHLLEESLDGSYAPAADPLFLLSTVVVGALAFFGVFAWAARGADRSGFALAGFALGGLLVLVACLLRFAFDSEYPAGMQFAVLVRLGVFAGLGLLGLFAGHKPAVHGR</sequence>
<evidence type="ECO:0000256" key="1">
    <source>
        <dbReference type="SAM" id="Phobius"/>
    </source>
</evidence>
<evidence type="ECO:0000313" key="2">
    <source>
        <dbReference type="EMBL" id="AVP96798.1"/>
    </source>
</evidence>
<evidence type="ECO:0000313" key="3">
    <source>
        <dbReference type="Proteomes" id="UP000241074"/>
    </source>
</evidence>
<accession>A0A2P1PPP8</accession>
<feature type="transmembrane region" description="Helical" evidence="1">
    <location>
        <begin position="94"/>
        <end position="117"/>
    </location>
</feature>
<dbReference type="EMBL" id="CP027860">
    <property type="protein sequence ID" value="AVP96798.1"/>
    <property type="molecule type" value="Genomic_DNA"/>
</dbReference>
<reference evidence="2 3" key="1">
    <citation type="submission" date="2018-03" db="EMBL/GenBank/DDBJ databases">
        <title>Ahniella affigens gen. nov., sp. nov., a gammaproteobacterium isolated from sandy soil near a stream.</title>
        <authorList>
            <person name="Ko Y."/>
            <person name="Kim J.-H."/>
        </authorList>
    </citation>
    <scope>NUCLEOTIDE SEQUENCE [LARGE SCALE GENOMIC DNA]</scope>
    <source>
        <strain evidence="2 3">D13</strain>
    </source>
</reference>
<feature type="transmembrane region" description="Helical" evidence="1">
    <location>
        <begin position="66"/>
        <end position="87"/>
    </location>
</feature>